<keyword evidence="8" id="KW-0560">Oxidoreductase</keyword>
<dbReference type="SUPFAM" id="SSF52821">
    <property type="entry name" value="Rhodanese/Cell cycle control phosphatase"/>
    <property type="match status" value="1"/>
</dbReference>
<keyword evidence="7" id="KW-0007">Acetylation</keyword>
<dbReference type="CDD" id="cd00158">
    <property type="entry name" value="RHOD"/>
    <property type="match status" value="1"/>
</dbReference>
<dbReference type="Pfam" id="PF00753">
    <property type="entry name" value="Lactamase_B"/>
    <property type="match status" value="1"/>
</dbReference>
<evidence type="ECO:0000256" key="8">
    <source>
        <dbReference type="ARBA" id="ARBA00023002"/>
    </source>
</evidence>
<dbReference type="InterPro" id="IPR044528">
    <property type="entry name" value="POD-like_MBL-fold"/>
</dbReference>
<dbReference type="AlphaFoldDB" id="A0A7S2GQ89"/>
<organism evidence="15">
    <name type="scientific">Haptolina brevifila</name>
    <dbReference type="NCBI Taxonomy" id="156173"/>
    <lineage>
        <taxon>Eukaryota</taxon>
        <taxon>Haptista</taxon>
        <taxon>Haptophyta</taxon>
        <taxon>Prymnesiophyceae</taxon>
        <taxon>Prymnesiales</taxon>
        <taxon>Prymnesiaceae</taxon>
        <taxon>Haptolina</taxon>
    </lineage>
</organism>
<dbReference type="CDD" id="cd07724">
    <property type="entry name" value="POD-like_MBL-fold"/>
    <property type="match status" value="1"/>
</dbReference>
<dbReference type="GO" id="GO:0070813">
    <property type="term" value="P:hydrogen sulfide metabolic process"/>
    <property type="evidence" value="ECO:0007669"/>
    <property type="project" value="TreeGrafter"/>
</dbReference>
<dbReference type="FunFam" id="3.60.15.10:FF:000013">
    <property type="entry name" value="Persulfide dioxygenase ETHE1, mitochondrial"/>
    <property type="match status" value="1"/>
</dbReference>
<name>A0A7S2GQ89_9EUKA</name>
<evidence type="ECO:0000256" key="9">
    <source>
        <dbReference type="ARBA" id="ARBA00023004"/>
    </source>
</evidence>
<dbReference type="EC" id="1.13.11.18" evidence="12"/>
<evidence type="ECO:0000256" key="10">
    <source>
        <dbReference type="ARBA" id="ARBA00023128"/>
    </source>
</evidence>
<accession>A0A7S2GQ89</accession>
<dbReference type="Gene3D" id="3.40.250.10">
    <property type="entry name" value="Rhodanese-like domain"/>
    <property type="match status" value="1"/>
</dbReference>
<evidence type="ECO:0000256" key="1">
    <source>
        <dbReference type="ARBA" id="ARBA00001954"/>
    </source>
</evidence>
<dbReference type="GO" id="GO:0005739">
    <property type="term" value="C:mitochondrion"/>
    <property type="evidence" value="ECO:0007669"/>
    <property type="project" value="UniProtKB-SubCell"/>
</dbReference>
<feature type="domain" description="Rhodanese" evidence="14">
    <location>
        <begin position="6"/>
        <end position="48"/>
    </location>
</feature>
<keyword evidence="5" id="KW-0809">Transit peptide</keyword>
<evidence type="ECO:0000256" key="5">
    <source>
        <dbReference type="ARBA" id="ARBA00022946"/>
    </source>
</evidence>
<dbReference type="Gene3D" id="3.60.15.10">
    <property type="entry name" value="Ribonuclease Z/Hydroxyacylglutathione hydrolase-like"/>
    <property type="match status" value="1"/>
</dbReference>
<comment type="catalytic activity">
    <reaction evidence="11">
        <text>S-sulfanylglutathione + O2 + H2O = sulfite + glutathione + 2 H(+)</text>
        <dbReference type="Rhea" id="RHEA:12981"/>
        <dbReference type="ChEBI" id="CHEBI:15377"/>
        <dbReference type="ChEBI" id="CHEBI:15378"/>
        <dbReference type="ChEBI" id="CHEBI:15379"/>
        <dbReference type="ChEBI" id="CHEBI:17359"/>
        <dbReference type="ChEBI" id="CHEBI:57925"/>
        <dbReference type="ChEBI" id="CHEBI:58905"/>
        <dbReference type="EC" id="1.13.11.18"/>
    </reaction>
</comment>
<sequence length="305" mass="32886">MALIGLPEDKSKTLVLTCRSGKRAAMAAEYLGAQGYINILNGGGPKGDPKLWEALTKSKGEQKYQLGLRGGSFVQLFDGEDSGASSTLTYILADEATREAIIIDPCIEHVDRDLAEVEKLGCKLVLALNTHAHADHITGTGLLKKKIAGLRSMIAKASCAKADDHLVDGQTVSWAGGTRSLTVLSTPGHTNGCLSFYESELDAVFTGDTLLIGGCGRTDFQEGSSENLYDSVHNKLFTLPPKTLVYPAHDYKGRRCSTIGEEMRSNPRLTRTKQEFVELMAGLNLPYPKKIDVSLPANLLCGIQD</sequence>
<keyword evidence="10" id="KW-0496">Mitochondrion</keyword>
<dbReference type="EMBL" id="HBGU01036119">
    <property type="protein sequence ID" value="CAD9461605.1"/>
    <property type="molecule type" value="Transcribed_RNA"/>
</dbReference>
<comment type="cofactor">
    <cofactor evidence="1">
        <name>Fe(2+)</name>
        <dbReference type="ChEBI" id="CHEBI:29033"/>
    </cofactor>
</comment>
<protein>
    <recommendedName>
        <fullName evidence="12">persulfide dioxygenase</fullName>
        <ecNumber evidence="12">1.13.11.18</ecNumber>
    </recommendedName>
    <alternativeName>
        <fullName evidence="13">Sulfur dioxygenase ETHE1</fullName>
    </alternativeName>
</protein>
<evidence type="ECO:0000256" key="3">
    <source>
        <dbReference type="ARBA" id="ARBA00006759"/>
    </source>
</evidence>
<comment type="subcellular location">
    <subcellularLocation>
        <location evidence="2">Mitochondrion</location>
    </subcellularLocation>
</comment>
<dbReference type="InterPro" id="IPR036873">
    <property type="entry name" value="Rhodanese-like_dom_sf"/>
</dbReference>
<gene>
    <name evidence="15" type="ORF">CBRE1094_LOCUS19816</name>
</gene>
<reference evidence="15" key="1">
    <citation type="submission" date="2021-01" db="EMBL/GenBank/DDBJ databases">
        <authorList>
            <person name="Corre E."/>
            <person name="Pelletier E."/>
            <person name="Niang G."/>
            <person name="Scheremetjew M."/>
            <person name="Finn R."/>
            <person name="Kale V."/>
            <person name="Holt S."/>
            <person name="Cochrane G."/>
            <person name="Meng A."/>
            <person name="Brown T."/>
            <person name="Cohen L."/>
        </authorList>
    </citation>
    <scope>NUCLEOTIDE SEQUENCE</scope>
    <source>
        <strain evidence="15">UTEX LB 985</strain>
    </source>
</reference>
<keyword evidence="4" id="KW-0479">Metal-binding</keyword>
<dbReference type="InterPro" id="IPR001763">
    <property type="entry name" value="Rhodanese-like_dom"/>
</dbReference>
<evidence type="ECO:0000313" key="15">
    <source>
        <dbReference type="EMBL" id="CAD9461605.1"/>
    </source>
</evidence>
<evidence type="ECO:0000259" key="14">
    <source>
        <dbReference type="PROSITE" id="PS50206"/>
    </source>
</evidence>
<keyword evidence="6" id="KW-0223">Dioxygenase</keyword>
<dbReference type="InterPro" id="IPR001279">
    <property type="entry name" value="Metallo-B-lactamas"/>
</dbReference>
<dbReference type="SUPFAM" id="SSF56281">
    <property type="entry name" value="Metallo-hydrolase/oxidoreductase"/>
    <property type="match status" value="1"/>
</dbReference>
<dbReference type="GO" id="GO:0006749">
    <property type="term" value="P:glutathione metabolic process"/>
    <property type="evidence" value="ECO:0007669"/>
    <property type="project" value="InterPro"/>
</dbReference>
<evidence type="ECO:0000256" key="2">
    <source>
        <dbReference type="ARBA" id="ARBA00004173"/>
    </source>
</evidence>
<evidence type="ECO:0000256" key="6">
    <source>
        <dbReference type="ARBA" id="ARBA00022964"/>
    </source>
</evidence>
<dbReference type="PROSITE" id="PS50206">
    <property type="entry name" value="RHODANESE_3"/>
    <property type="match status" value="1"/>
</dbReference>
<dbReference type="GO" id="GO:0050313">
    <property type="term" value="F:sulfur dioxygenase activity"/>
    <property type="evidence" value="ECO:0007669"/>
    <property type="project" value="UniProtKB-EC"/>
</dbReference>
<keyword evidence="9" id="KW-0408">Iron</keyword>
<proteinExistence type="inferred from homology"/>
<dbReference type="GO" id="GO:0046872">
    <property type="term" value="F:metal ion binding"/>
    <property type="evidence" value="ECO:0007669"/>
    <property type="project" value="UniProtKB-KW"/>
</dbReference>
<dbReference type="SMART" id="SM00849">
    <property type="entry name" value="Lactamase_B"/>
    <property type="match status" value="1"/>
</dbReference>
<dbReference type="PANTHER" id="PTHR43084">
    <property type="entry name" value="PERSULFIDE DIOXYGENASE ETHE1"/>
    <property type="match status" value="1"/>
</dbReference>
<evidence type="ECO:0000256" key="7">
    <source>
        <dbReference type="ARBA" id="ARBA00022990"/>
    </source>
</evidence>
<evidence type="ECO:0000256" key="12">
    <source>
        <dbReference type="ARBA" id="ARBA00066686"/>
    </source>
</evidence>
<comment type="similarity">
    <text evidence="3">Belongs to the metallo-beta-lactamase superfamily. Glyoxalase II family.</text>
</comment>
<dbReference type="InterPro" id="IPR036866">
    <property type="entry name" value="RibonucZ/Hydroxyglut_hydro"/>
</dbReference>
<dbReference type="InterPro" id="IPR051682">
    <property type="entry name" value="Mito_Persulfide_Diox"/>
</dbReference>
<dbReference type="PANTHER" id="PTHR43084:SF1">
    <property type="entry name" value="PERSULFIDE DIOXYGENASE ETHE1, MITOCHONDRIAL"/>
    <property type="match status" value="1"/>
</dbReference>
<evidence type="ECO:0000256" key="13">
    <source>
        <dbReference type="ARBA" id="ARBA00077964"/>
    </source>
</evidence>
<evidence type="ECO:0000256" key="4">
    <source>
        <dbReference type="ARBA" id="ARBA00022723"/>
    </source>
</evidence>
<evidence type="ECO:0000256" key="11">
    <source>
        <dbReference type="ARBA" id="ARBA00050990"/>
    </source>
</evidence>